<evidence type="ECO:0000256" key="1">
    <source>
        <dbReference type="ARBA" id="ARBA00004651"/>
    </source>
</evidence>
<feature type="transmembrane region" description="Helical" evidence="7">
    <location>
        <begin position="106"/>
        <end position="131"/>
    </location>
</feature>
<dbReference type="SMART" id="SM00304">
    <property type="entry name" value="HAMP"/>
    <property type="match status" value="1"/>
</dbReference>
<comment type="subcellular location">
    <subcellularLocation>
        <location evidence="1">Cell membrane</location>
        <topology evidence="1">Multi-pass membrane protein</topology>
    </subcellularLocation>
</comment>
<reference evidence="11" key="1">
    <citation type="journal article" date="2019" name="Int. J. Syst. Evol. Microbiol.">
        <title>The Global Catalogue of Microorganisms (GCM) 10K type strain sequencing project: providing services to taxonomists for standard genome sequencing and annotation.</title>
        <authorList>
            <consortium name="The Broad Institute Genomics Platform"/>
            <consortium name="The Broad Institute Genome Sequencing Center for Infectious Disease"/>
            <person name="Wu L."/>
            <person name="Ma J."/>
        </authorList>
    </citation>
    <scope>NUCLEOTIDE SEQUENCE [LARGE SCALE GENOMIC DNA]</scope>
    <source>
        <strain evidence="11">CGMCC 4.7371</strain>
    </source>
</reference>
<comment type="caution">
    <text evidence="10">The sequence shown here is derived from an EMBL/GenBank/DDBJ whole genome shotgun (WGS) entry which is preliminary data.</text>
</comment>
<evidence type="ECO:0000256" key="6">
    <source>
        <dbReference type="ARBA" id="ARBA00023136"/>
    </source>
</evidence>
<dbReference type="InterPro" id="IPR029787">
    <property type="entry name" value="Nucleotide_cyclase"/>
</dbReference>
<dbReference type="PROSITE" id="PS50885">
    <property type="entry name" value="HAMP"/>
    <property type="match status" value="1"/>
</dbReference>
<feature type="transmembrane region" description="Helical" evidence="7">
    <location>
        <begin position="50"/>
        <end position="71"/>
    </location>
</feature>
<evidence type="ECO:0000256" key="5">
    <source>
        <dbReference type="ARBA" id="ARBA00022989"/>
    </source>
</evidence>
<organism evidence="10 11">
    <name type="scientific">Nocardioides phosphati</name>
    <dbReference type="NCBI Taxonomy" id="1867775"/>
    <lineage>
        <taxon>Bacteria</taxon>
        <taxon>Bacillati</taxon>
        <taxon>Actinomycetota</taxon>
        <taxon>Actinomycetes</taxon>
        <taxon>Propionibacteriales</taxon>
        <taxon>Nocardioidaceae</taxon>
        <taxon>Nocardioides</taxon>
    </lineage>
</organism>
<keyword evidence="6 7" id="KW-0472">Membrane</keyword>
<sequence length="506" mass="53960">MELLAPWLWARYRAHYAGLLIFQLLFWPIGVIGIGMLAWAIALHRSFGDFLLVSGVFVVVTETCGAIALLASTRQARPLLNRWGRGDQSDPRGTRAALAHLDQVPLIWGLAGGLPMALVAPYLGNAVGLSWPVNVAMGVSAPALVVGSGVLGSVITEAVLWPVQAELDAVLRDDPPREPRRAVAGRLLTIILLGSIIGCWVTALVVSYARTDAQQYVLAPVVALPFAIGTAIVLAPFGVGPVMRPIRDLREATERIGRGILDVRVPVTSDDEFGQLARSFNRMQFGLLERERLQNAFGAYVDPMLAQRMLERGSELFEGEEVDATVMFVDVVGFTAFSQSNSAAETVARLNELFGIAVPVLRGHGGHANKFLGDGLLAVFGVPEAQADHADRAVAAATEIQDAVHARFGDELQVGIGIASGAVIAGTVGGGGKLEFTLVGDTVNVAARIEELTRLTGDPILMADSTARELTTAWPLEDRGERELRGRAGGVALHALTAWDRAVTEL</sequence>
<evidence type="ECO:0000256" key="4">
    <source>
        <dbReference type="ARBA" id="ARBA00022692"/>
    </source>
</evidence>
<accession>A0ABQ2N612</accession>
<comment type="similarity">
    <text evidence="2">Belongs to the adenylyl cyclase class-3 family.</text>
</comment>
<evidence type="ECO:0000256" key="7">
    <source>
        <dbReference type="SAM" id="Phobius"/>
    </source>
</evidence>
<evidence type="ECO:0000259" key="8">
    <source>
        <dbReference type="PROSITE" id="PS50125"/>
    </source>
</evidence>
<dbReference type="Pfam" id="PF00672">
    <property type="entry name" value="HAMP"/>
    <property type="match status" value="1"/>
</dbReference>
<evidence type="ECO:0000313" key="10">
    <source>
        <dbReference type="EMBL" id="GGO84179.1"/>
    </source>
</evidence>
<dbReference type="InterPro" id="IPR050697">
    <property type="entry name" value="Adenylyl/Guanylyl_Cyclase_3/4"/>
</dbReference>
<feature type="transmembrane region" description="Helical" evidence="7">
    <location>
        <begin position="143"/>
        <end position="163"/>
    </location>
</feature>
<evidence type="ECO:0000256" key="2">
    <source>
        <dbReference type="ARBA" id="ARBA00005381"/>
    </source>
</evidence>
<evidence type="ECO:0008006" key="12">
    <source>
        <dbReference type="Google" id="ProtNLM"/>
    </source>
</evidence>
<evidence type="ECO:0000256" key="3">
    <source>
        <dbReference type="ARBA" id="ARBA00022475"/>
    </source>
</evidence>
<feature type="transmembrane region" description="Helical" evidence="7">
    <location>
        <begin position="183"/>
        <end position="209"/>
    </location>
</feature>
<dbReference type="Proteomes" id="UP000655410">
    <property type="component" value="Unassembled WGS sequence"/>
</dbReference>
<dbReference type="CDD" id="cd06225">
    <property type="entry name" value="HAMP"/>
    <property type="match status" value="1"/>
</dbReference>
<feature type="transmembrane region" description="Helical" evidence="7">
    <location>
        <begin position="20"/>
        <end position="43"/>
    </location>
</feature>
<dbReference type="PANTHER" id="PTHR43081:SF17">
    <property type="entry name" value="BLL5647 PROTEIN"/>
    <property type="match status" value="1"/>
</dbReference>
<dbReference type="RefSeq" id="WP_229662514.1">
    <property type="nucleotide sequence ID" value="NZ_BMNI01000001.1"/>
</dbReference>
<dbReference type="InterPro" id="IPR001054">
    <property type="entry name" value="A/G_cyclase"/>
</dbReference>
<gene>
    <name evidence="10" type="ORF">GCM10011584_01120</name>
</gene>
<dbReference type="Pfam" id="PF00211">
    <property type="entry name" value="Guanylate_cyc"/>
    <property type="match status" value="1"/>
</dbReference>
<dbReference type="SUPFAM" id="SSF55073">
    <property type="entry name" value="Nucleotide cyclase"/>
    <property type="match status" value="1"/>
</dbReference>
<keyword evidence="3" id="KW-1003">Cell membrane</keyword>
<proteinExistence type="inferred from homology"/>
<protein>
    <recommendedName>
        <fullName evidence="12">Adenylate/guanylate cyclase domain-containing protein</fullName>
    </recommendedName>
</protein>
<dbReference type="SMART" id="SM00044">
    <property type="entry name" value="CYCc"/>
    <property type="match status" value="1"/>
</dbReference>
<name>A0ABQ2N612_9ACTN</name>
<keyword evidence="4 7" id="KW-0812">Transmembrane</keyword>
<evidence type="ECO:0000313" key="11">
    <source>
        <dbReference type="Proteomes" id="UP000655410"/>
    </source>
</evidence>
<dbReference type="Gene3D" id="6.10.340.10">
    <property type="match status" value="1"/>
</dbReference>
<dbReference type="PROSITE" id="PS50125">
    <property type="entry name" value="GUANYLATE_CYCLASE_2"/>
    <property type="match status" value="1"/>
</dbReference>
<dbReference type="PANTHER" id="PTHR43081">
    <property type="entry name" value="ADENYLATE CYCLASE, TERMINAL-DIFFERENTIATION SPECIFIC-RELATED"/>
    <property type="match status" value="1"/>
</dbReference>
<dbReference type="EMBL" id="BMNI01000001">
    <property type="protein sequence ID" value="GGO84179.1"/>
    <property type="molecule type" value="Genomic_DNA"/>
</dbReference>
<dbReference type="InterPro" id="IPR003660">
    <property type="entry name" value="HAMP_dom"/>
</dbReference>
<feature type="transmembrane region" description="Helical" evidence="7">
    <location>
        <begin position="216"/>
        <end position="239"/>
    </location>
</feature>
<dbReference type="CDD" id="cd07302">
    <property type="entry name" value="CHD"/>
    <property type="match status" value="1"/>
</dbReference>
<feature type="domain" description="Guanylate cyclase" evidence="8">
    <location>
        <begin position="325"/>
        <end position="450"/>
    </location>
</feature>
<dbReference type="Gene3D" id="3.30.70.1230">
    <property type="entry name" value="Nucleotide cyclase"/>
    <property type="match status" value="1"/>
</dbReference>
<keyword evidence="5 7" id="KW-1133">Transmembrane helix</keyword>
<dbReference type="SUPFAM" id="SSF158472">
    <property type="entry name" value="HAMP domain-like"/>
    <property type="match status" value="1"/>
</dbReference>
<evidence type="ECO:0000259" key="9">
    <source>
        <dbReference type="PROSITE" id="PS50885"/>
    </source>
</evidence>
<feature type="domain" description="HAMP" evidence="9">
    <location>
        <begin position="240"/>
        <end position="292"/>
    </location>
</feature>
<keyword evidence="11" id="KW-1185">Reference proteome</keyword>